<sequence>MTSLDLPSVTRPDDLRAIVDWTAGELSSAIEQRLVSCVDVMTAYLDQIDRFNPRVNAIVSLRPREELLAEAAEKDALLARGERQGWMHGFPHAVKDLSDVRGLPTTKGFFRPLESVPRAQADAIFVERIRAAGAIFIGKTNTPELGLGSHTYNPVHGTTRNPYDLGRTAGGSSGGAAVAVSLRMLPVADGSDFMGSLRNPPGWTNVYGLRPSFGRVPSDTGDLFVNQGSVDGPIARTPLDLALLLDTMAGADARAPLSIPGPGVDLAALGRPLTGGRIVWFRDLGGYLPVEPEVLEVCDAAVEQLSGLGFDVTVRDDLPEHGSFTGTADLWELWRTYRHVLSGGSNRPLYDDPDTRAMLKPEAVYEVEGLLHGLDGSGPITAAQLFAASVRRSDLYRGFVGLFEGADFALLPTAQVMPFDLDTTWPGTVAGRTMSSYHRWMEVTTVGTLLGAPTLAMPAGFGPSGLPIGLQVIGPSHADTAVLRLAMTWDAATRWPERRRPPILDE</sequence>
<keyword evidence="3" id="KW-1185">Reference proteome</keyword>
<dbReference type="GO" id="GO:0004040">
    <property type="term" value="F:amidase activity"/>
    <property type="evidence" value="ECO:0007669"/>
    <property type="project" value="UniProtKB-EC"/>
</dbReference>
<dbReference type="EC" id="3.5.1.4" evidence="2"/>
<evidence type="ECO:0000313" key="2">
    <source>
        <dbReference type="EMBL" id="EWT07399.1"/>
    </source>
</evidence>
<dbReference type="OrthoDB" id="182039at2"/>
<dbReference type="AlphaFoldDB" id="W9GU38"/>
<dbReference type="PANTHER" id="PTHR11895">
    <property type="entry name" value="TRANSAMIDASE"/>
    <property type="match status" value="1"/>
</dbReference>
<dbReference type="NCBIfam" id="NF005686">
    <property type="entry name" value="PRK07486.1"/>
    <property type="match status" value="1"/>
</dbReference>
<dbReference type="Gene3D" id="3.90.1300.10">
    <property type="entry name" value="Amidase signature (AS) domain"/>
    <property type="match status" value="1"/>
</dbReference>
<dbReference type="InterPro" id="IPR023631">
    <property type="entry name" value="Amidase_dom"/>
</dbReference>
<evidence type="ECO:0000313" key="3">
    <source>
        <dbReference type="Proteomes" id="UP000019494"/>
    </source>
</evidence>
<name>W9GU38_9MICO</name>
<dbReference type="PATRIC" id="fig|584657.3.peg.656"/>
<feature type="domain" description="Amidase" evidence="1">
    <location>
        <begin position="40"/>
        <end position="483"/>
    </location>
</feature>
<organism evidence="2 3">
    <name type="scientific">Intrasporangium chromatireducens Q5-1</name>
    <dbReference type="NCBI Taxonomy" id="584657"/>
    <lineage>
        <taxon>Bacteria</taxon>
        <taxon>Bacillati</taxon>
        <taxon>Actinomycetota</taxon>
        <taxon>Actinomycetes</taxon>
        <taxon>Micrococcales</taxon>
        <taxon>Intrasporangiaceae</taxon>
        <taxon>Intrasporangium</taxon>
    </lineage>
</organism>
<dbReference type="RefSeq" id="WP_034713437.1">
    <property type="nucleotide sequence ID" value="NZ_AWQS01000013.1"/>
</dbReference>
<proteinExistence type="predicted"/>
<protein>
    <submittedName>
        <fullName evidence="2">Amidase</fullName>
        <ecNumber evidence="2">3.5.1.4</ecNumber>
    </submittedName>
</protein>
<keyword evidence="2" id="KW-0378">Hydrolase</keyword>
<comment type="caution">
    <text evidence="2">The sequence shown here is derived from an EMBL/GenBank/DDBJ whole genome shotgun (WGS) entry which is preliminary data.</text>
</comment>
<dbReference type="EMBL" id="AWQS01000013">
    <property type="protein sequence ID" value="EWT07399.1"/>
    <property type="molecule type" value="Genomic_DNA"/>
</dbReference>
<dbReference type="Pfam" id="PF01425">
    <property type="entry name" value="Amidase"/>
    <property type="match status" value="1"/>
</dbReference>
<dbReference type="PANTHER" id="PTHR11895:SF76">
    <property type="entry name" value="INDOLEACETAMIDE HYDROLASE"/>
    <property type="match status" value="1"/>
</dbReference>
<dbReference type="Proteomes" id="UP000019494">
    <property type="component" value="Unassembled WGS sequence"/>
</dbReference>
<accession>W9GU38</accession>
<dbReference type="InterPro" id="IPR036928">
    <property type="entry name" value="AS_sf"/>
</dbReference>
<gene>
    <name evidence="2" type="ORF">N864_07890</name>
</gene>
<dbReference type="SUPFAM" id="SSF75304">
    <property type="entry name" value="Amidase signature (AS) enzymes"/>
    <property type="match status" value="1"/>
</dbReference>
<reference evidence="3" key="1">
    <citation type="submission" date="2013-08" db="EMBL/GenBank/DDBJ databases">
        <title>Intrasporangium oryzae NRRL B-24470.</title>
        <authorList>
            <person name="Liu H."/>
            <person name="Wang G."/>
        </authorList>
    </citation>
    <scope>NUCLEOTIDE SEQUENCE [LARGE SCALE GENOMIC DNA]</scope>
    <source>
        <strain evidence="3">Q5-1</strain>
    </source>
</reference>
<evidence type="ECO:0000259" key="1">
    <source>
        <dbReference type="Pfam" id="PF01425"/>
    </source>
</evidence>
<dbReference type="InterPro" id="IPR000120">
    <property type="entry name" value="Amidase"/>
</dbReference>